<accession>G5K2G4</accession>
<dbReference type="STRING" id="764299.STRIC_0976"/>
<dbReference type="Proteomes" id="UP000003330">
    <property type="component" value="Unassembled WGS sequence"/>
</dbReference>
<protein>
    <submittedName>
        <fullName evidence="1">Uncharacterized protein</fullName>
    </submittedName>
</protein>
<evidence type="ECO:0000313" key="2">
    <source>
        <dbReference type="Proteomes" id="UP000003330"/>
    </source>
</evidence>
<dbReference type="AlphaFoldDB" id="G5K2G4"/>
<reference evidence="1 2" key="1">
    <citation type="journal article" date="2014" name="Int. J. Syst. Evol. Microbiol.">
        <title>Phylogenomics and the dynamic genome evolution of the genus Streptococcus.</title>
        <authorList>
            <consortium name="The Broad Institute Genome Sequencing Platform"/>
            <person name="Richards V.P."/>
            <person name="Palmer S.R."/>
            <person name="Pavinski Bitar P.D."/>
            <person name="Qin X."/>
            <person name="Weinstock G.M."/>
            <person name="Highlander S.K."/>
            <person name="Town C.D."/>
            <person name="Burne R.A."/>
            <person name="Stanhope M.J."/>
        </authorList>
    </citation>
    <scope>NUCLEOTIDE SEQUENCE [LARGE SCALE GENOMIC DNA]</scope>
    <source>
        <strain evidence="1 2">707-05</strain>
    </source>
</reference>
<gene>
    <name evidence="1" type="ORF">STRIC_0976</name>
</gene>
<evidence type="ECO:0000313" key="1">
    <source>
        <dbReference type="EMBL" id="EHI69799.1"/>
    </source>
</evidence>
<organism evidence="1 2">
    <name type="scientific">Streptococcus ictaluri 707-05</name>
    <dbReference type="NCBI Taxonomy" id="764299"/>
    <lineage>
        <taxon>Bacteria</taxon>
        <taxon>Bacillati</taxon>
        <taxon>Bacillota</taxon>
        <taxon>Bacilli</taxon>
        <taxon>Lactobacillales</taxon>
        <taxon>Streptococcaceae</taxon>
        <taxon>Streptococcus</taxon>
    </lineage>
</organism>
<keyword evidence="2" id="KW-1185">Reference proteome</keyword>
<comment type="caution">
    <text evidence="1">The sequence shown here is derived from an EMBL/GenBank/DDBJ whole genome shotgun (WGS) entry which is preliminary data.</text>
</comment>
<sequence length="47" mass="5524">MWEGRFSTMRDVYQKFNTSSMPSSYDLIVMNGDIKAFSKIQDVIDRD</sequence>
<dbReference type="EMBL" id="AEUX02000006">
    <property type="protein sequence ID" value="EHI69799.1"/>
    <property type="molecule type" value="Genomic_DNA"/>
</dbReference>
<name>G5K2G4_9STRE</name>
<proteinExistence type="predicted"/>